<keyword evidence="3" id="KW-1185">Reference proteome</keyword>
<evidence type="ECO:0000313" key="2">
    <source>
        <dbReference type="EMBL" id="CUX65926.1"/>
    </source>
</evidence>
<protein>
    <submittedName>
        <fullName evidence="2">Uncharacterized protein</fullName>
    </submittedName>
</protein>
<evidence type="ECO:0000256" key="1">
    <source>
        <dbReference type="SAM" id="Coils"/>
    </source>
</evidence>
<feature type="coiled-coil region" evidence="1">
    <location>
        <begin position="25"/>
        <end position="52"/>
    </location>
</feature>
<proteinExistence type="predicted"/>
<dbReference type="AlphaFoldDB" id="A0A1S7SBV5"/>
<accession>A0A1S7SBV5</accession>
<dbReference type="STRING" id="1183432.AGR3A_pb0037"/>
<keyword evidence="1" id="KW-0175">Coiled coil</keyword>
<gene>
    <name evidence="2" type="ORF">AGR3A_pb0037</name>
</gene>
<evidence type="ECO:0000313" key="3">
    <source>
        <dbReference type="Proteomes" id="UP000191988"/>
    </source>
</evidence>
<dbReference type="EMBL" id="FBWK01000073">
    <property type="protein sequence ID" value="CUX65926.1"/>
    <property type="molecule type" value="Genomic_DNA"/>
</dbReference>
<sequence>MDGWQPPSSIPSDLRRRARQALRGYTLAENQFQNIQDERDALEERMRILLKRWAKLHSLAPLPPEASAQVEMEVFSICGRLQDLLLPWQTAHIALLSAYEEVQAVLRAGGFTAHLDS</sequence>
<organism evidence="2 3">
    <name type="scientific">Agrobacterium tomkonis CFBP 6623</name>
    <dbReference type="NCBI Taxonomy" id="1183432"/>
    <lineage>
        <taxon>Bacteria</taxon>
        <taxon>Pseudomonadati</taxon>
        <taxon>Pseudomonadota</taxon>
        <taxon>Alphaproteobacteria</taxon>
        <taxon>Hyphomicrobiales</taxon>
        <taxon>Rhizobiaceae</taxon>
        <taxon>Rhizobium/Agrobacterium group</taxon>
        <taxon>Agrobacterium</taxon>
        <taxon>Agrobacterium tumefaciens complex</taxon>
    </lineage>
</organism>
<dbReference type="Proteomes" id="UP000191988">
    <property type="component" value="Unassembled WGS sequence"/>
</dbReference>
<name>A0A1S7SBV5_9HYPH</name>
<reference evidence="3" key="1">
    <citation type="submission" date="2016-01" db="EMBL/GenBank/DDBJ databases">
        <authorList>
            <person name="Regsiter A."/>
            <person name="william w."/>
        </authorList>
    </citation>
    <scope>NUCLEOTIDE SEQUENCE [LARGE SCALE GENOMIC DNA]</scope>
    <source>
        <strain evidence="3">CFBP 6623</strain>
    </source>
</reference>